<dbReference type="OrthoDB" id="8481534at2"/>
<accession>A0A3Q8U194</accession>
<feature type="transmembrane region" description="Helical" evidence="1">
    <location>
        <begin position="12"/>
        <end position="34"/>
    </location>
</feature>
<reference evidence="2 3" key="1">
    <citation type="submission" date="2018-12" db="EMBL/GenBank/DDBJ databases">
        <authorList>
            <person name="Li S."/>
            <person name="Yang R."/>
            <person name="Chen G."/>
            <person name="Zou L."/>
            <person name="Zhang C."/>
            <person name="Chen Y."/>
            <person name="Liu Z."/>
            <person name="Li Y."/>
            <person name="Yan Y."/>
            <person name="Huang M."/>
            <person name="Chen T."/>
        </authorList>
    </citation>
    <scope>NUCLEOTIDE SEQUENCE [LARGE SCALE GENOMIC DNA]</scope>
    <source>
        <strain evidence="2 3">1257</strain>
    </source>
</reference>
<keyword evidence="1" id="KW-0812">Transmembrane</keyword>
<sequence>MLFQKTALPGGFFMPAIQALWASGASVVAFYFHTKRPSEAGQMKQLSYEDVWREQLEGFVLSQLPEGQTVTDRDYRDAAYAVFSRYLLFCFCEKFRRQHATRWQEFKGLTPAHLRLIEKHHWLPDQVAALNEDQLVLLLHEELAGLQLPARAHQKLTQDFQYLGIQDLHLNPAE</sequence>
<dbReference type="Proteomes" id="UP000268230">
    <property type="component" value="Chromosome"/>
</dbReference>
<dbReference type="EMBL" id="CP034338">
    <property type="protein sequence ID" value="AZL68809.1"/>
    <property type="molecule type" value="Genomic_DNA"/>
</dbReference>
<keyword evidence="1" id="KW-0472">Membrane</keyword>
<evidence type="ECO:0000313" key="3">
    <source>
        <dbReference type="Proteomes" id="UP000268230"/>
    </source>
</evidence>
<gene>
    <name evidence="2" type="ORF">EJA05_14175</name>
</gene>
<evidence type="ECO:0000256" key="1">
    <source>
        <dbReference type="SAM" id="Phobius"/>
    </source>
</evidence>
<keyword evidence="1" id="KW-1133">Transmembrane helix</keyword>
<dbReference type="AlphaFoldDB" id="A0A3Q8U194"/>
<organism evidence="2 3">
    <name type="scientific">Pseudomonas entomophila</name>
    <dbReference type="NCBI Taxonomy" id="312306"/>
    <lineage>
        <taxon>Bacteria</taxon>
        <taxon>Pseudomonadati</taxon>
        <taxon>Pseudomonadota</taxon>
        <taxon>Gammaproteobacteria</taxon>
        <taxon>Pseudomonadales</taxon>
        <taxon>Pseudomonadaceae</taxon>
        <taxon>Pseudomonas</taxon>
    </lineage>
</organism>
<proteinExistence type="predicted"/>
<protein>
    <submittedName>
        <fullName evidence="2">Uncharacterized protein</fullName>
    </submittedName>
</protein>
<name>A0A3Q8U194_9PSED</name>
<dbReference type="KEGG" id="pory:EJA05_14175"/>
<evidence type="ECO:0000313" key="2">
    <source>
        <dbReference type="EMBL" id="AZL68809.1"/>
    </source>
</evidence>